<sequence>MKTALRPRPAATASPAPQPQFQSQLQPQPRGLVTWNLDPAAYCSAHEHATRSDFARRLAVLTGCAYAGDYDERQPYATAPYFVPSNTVTDAGLAQAMGIAGVHDLFGGVVPHPFIATKAITHPVAGAGAPQPAGWNPRFAPEIAGSALAGFSCFSRAEARRAGRTLLGAGVVRIKPVTATGGRGQVVAHSADALDRCIDAMDEADIASHGVVIEENLERPVTYSVGQVIVARMVVSYYGQQRLARDNAGEEVYGGSDLTLVRGDFEALLATADLAPPLRHAIDQARRYHRAVIDCYPGFFASRTNYDVAQGTGHGGAWRSGVLEQSWRVGGATGAEIAALESFHADPARERVRASTFEVYGPATVPAHAIVSYQGVDPQVGPLAKYTLLNLHADSP</sequence>
<evidence type="ECO:0000313" key="3">
    <source>
        <dbReference type="Proteomes" id="UP001242045"/>
    </source>
</evidence>
<proteinExistence type="predicted"/>
<feature type="region of interest" description="Disordered" evidence="1">
    <location>
        <begin position="1"/>
        <end position="27"/>
    </location>
</feature>
<dbReference type="RefSeq" id="WP_307686212.1">
    <property type="nucleotide sequence ID" value="NZ_JAUSRD010000013.1"/>
</dbReference>
<accession>A0AAW8D4Z1</accession>
<dbReference type="AlphaFoldDB" id="A0AAW8D4Z1"/>
<dbReference type="Proteomes" id="UP001242045">
    <property type="component" value="Unassembled WGS sequence"/>
</dbReference>
<evidence type="ECO:0000313" key="2">
    <source>
        <dbReference type="EMBL" id="MDP9895589.1"/>
    </source>
</evidence>
<dbReference type="EMBL" id="JAUSRD010000013">
    <property type="protein sequence ID" value="MDP9895589.1"/>
    <property type="molecule type" value="Genomic_DNA"/>
</dbReference>
<comment type="caution">
    <text evidence="2">The sequence shown here is derived from an EMBL/GenBank/DDBJ whole genome shotgun (WGS) entry which is preliminary data.</text>
</comment>
<name>A0AAW8D4Z1_9BURK</name>
<evidence type="ECO:0000256" key="1">
    <source>
        <dbReference type="SAM" id="MobiDB-lite"/>
    </source>
</evidence>
<gene>
    <name evidence="2" type="ORF">J2W31_004716</name>
</gene>
<dbReference type="InterPro" id="IPR021519">
    <property type="entry name" value="DUF3182"/>
</dbReference>
<protein>
    <recommendedName>
        <fullName evidence="4">Biotin carboxylase</fullName>
    </recommendedName>
</protein>
<organism evidence="2 3">
    <name type="scientific">Variovorax boronicumulans</name>
    <dbReference type="NCBI Taxonomy" id="436515"/>
    <lineage>
        <taxon>Bacteria</taxon>
        <taxon>Pseudomonadati</taxon>
        <taxon>Pseudomonadota</taxon>
        <taxon>Betaproteobacteria</taxon>
        <taxon>Burkholderiales</taxon>
        <taxon>Comamonadaceae</taxon>
        <taxon>Variovorax</taxon>
    </lineage>
</organism>
<evidence type="ECO:0008006" key="4">
    <source>
        <dbReference type="Google" id="ProtNLM"/>
    </source>
</evidence>
<dbReference type="Pfam" id="PF11379">
    <property type="entry name" value="DUF3182"/>
    <property type="match status" value="1"/>
</dbReference>
<dbReference type="SUPFAM" id="SSF56059">
    <property type="entry name" value="Glutathione synthetase ATP-binding domain-like"/>
    <property type="match status" value="1"/>
</dbReference>
<reference evidence="2" key="1">
    <citation type="submission" date="2023-07" db="EMBL/GenBank/DDBJ databases">
        <title>Sorghum-associated microbial communities from plants grown in Nebraska, USA.</title>
        <authorList>
            <person name="Schachtman D."/>
        </authorList>
    </citation>
    <scope>NUCLEOTIDE SEQUENCE</scope>
    <source>
        <strain evidence="2">DS3754</strain>
    </source>
</reference>